<dbReference type="EMBL" id="ML006048">
    <property type="protein sequence ID" value="RKP17066.1"/>
    <property type="molecule type" value="Genomic_DNA"/>
</dbReference>
<reference evidence="2" key="1">
    <citation type="journal article" date="2018" name="Nat. Microbiol.">
        <title>Leveraging single-cell genomics to expand the fungal tree of life.</title>
        <authorList>
            <person name="Ahrendt S.R."/>
            <person name="Quandt C.A."/>
            <person name="Ciobanu D."/>
            <person name="Clum A."/>
            <person name="Salamov A."/>
            <person name="Andreopoulos B."/>
            <person name="Cheng J.F."/>
            <person name="Woyke T."/>
            <person name="Pelin A."/>
            <person name="Henrissat B."/>
            <person name="Reynolds N.K."/>
            <person name="Benny G.L."/>
            <person name="Smith M.E."/>
            <person name="James T.Y."/>
            <person name="Grigoriev I.V."/>
        </authorList>
    </citation>
    <scope>NUCLEOTIDE SEQUENCE [LARGE SCALE GENOMIC DNA]</scope>
    <source>
        <strain evidence="2">CSF55</strain>
    </source>
</reference>
<accession>A0A4P9YCQ1</accession>
<evidence type="ECO:0008006" key="3">
    <source>
        <dbReference type="Google" id="ProtNLM"/>
    </source>
</evidence>
<feature type="non-terminal residue" evidence="1">
    <location>
        <position position="107"/>
    </location>
</feature>
<name>A0A4P9YCQ1_ROZAC</name>
<organism evidence="1 2">
    <name type="scientific">Rozella allomycis (strain CSF55)</name>
    <dbReference type="NCBI Taxonomy" id="988480"/>
    <lineage>
        <taxon>Eukaryota</taxon>
        <taxon>Fungi</taxon>
        <taxon>Fungi incertae sedis</taxon>
        <taxon>Cryptomycota</taxon>
        <taxon>Cryptomycota incertae sedis</taxon>
        <taxon>Rozella</taxon>
    </lineage>
</organism>
<dbReference type="Proteomes" id="UP000281549">
    <property type="component" value="Unassembled WGS sequence"/>
</dbReference>
<evidence type="ECO:0000313" key="2">
    <source>
        <dbReference type="Proteomes" id="UP000281549"/>
    </source>
</evidence>
<proteinExistence type="predicted"/>
<sequence length="107" mass="12429">MLRDIKSKLDDIDVTTSILTQTRNKDEKKHASTEVLLEKNLMLSDPPCFSGDKKATKDFWRHCQLMFKMKPQSFNSDEKKIAYCISRMTGVAFSWFSPYLDDLRGSE</sequence>
<evidence type="ECO:0000313" key="1">
    <source>
        <dbReference type="EMBL" id="RKP17066.1"/>
    </source>
</evidence>
<protein>
    <recommendedName>
        <fullName evidence="3">DUF4939 domain-containing protein</fullName>
    </recommendedName>
</protein>
<dbReference type="AlphaFoldDB" id="A0A4P9YCQ1"/>
<gene>
    <name evidence="1" type="ORF">ROZALSC1DRAFT_16806</name>
</gene>